<feature type="compositionally biased region" description="Basic and acidic residues" evidence="2">
    <location>
        <begin position="992"/>
        <end position="1012"/>
    </location>
</feature>
<evidence type="ECO:0000313" key="4">
    <source>
        <dbReference type="Proteomes" id="UP001432322"/>
    </source>
</evidence>
<keyword evidence="1" id="KW-0175">Coiled coil</keyword>
<evidence type="ECO:0000313" key="3">
    <source>
        <dbReference type="EMBL" id="GMT18813.1"/>
    </source>
</evidence>
<dbReference type="AlphaFoldDB" id="A0AAV5VHK2"/>
<evidence type="ECO:0000256" key="1">
    <source>
        <dbReference type="SAM" id="Coils"/>
    </source>
</evidence>
<keyword evidence="4" id="KW-1185">Reference proteome</keyword>
<dbReference type="EMBL" id="BTSY01000003">
    <property type="protein sequence ID" value="GMT18813.1"/>
    <property type="molecule type" value="Genomic_DNA"/>
</dbReference>
<dbReference type="Proteomes" id="UP001432322">
    <property type="component" value="Unassembled WGS sequence"/>
</dbReference>
<comment type="caution">
    <text evidence="3">The sequence shown here is derived from an EMBL/GenBank/DDBJ whole genome shotgun (WGS) entry which is preliminary data.</text>
</comment>
<feature type="coiled-coil region" evidence="1">
    <location>
        <begin position="957"/>
        <end position="984"/>
    </location>
</feature>
<sequence length="1012" mass="116133">VLQGQECRYLSFGSNRMASEEILALLKVLNLSKESSLDEVQVMKLHHLLQDKVVPFHSRLMAAQILSNRSESGSSCETPALIASLKNRTPQELSQFLSTWCDYVKREGYPTQRDGYELFYHLLKDLSKLKDASFSKERRDTVLFASLYYSEVNPGKDSAKCLPLFLKTFLRADIDRHEVFILLLFEISPGVKSKYDLLASIIQLDSSVLNAENQSIILTELANVAKSQEGSSTCVVLLSMVLQTLKPDEIIDWFIDVVTTTEKSTRNNVHRSWICRLSAIPALHSILDRTLTRCRDKFGSLVDPIDFPPLENEIHEWTCIDPYERWEEDEDVYWSSDALLSTILLIFSLRQKGTMDDGWKDLLLRASKWHLEEIRLTALQLLQRFSILSVDEKIDVVLRNLTVDDENFMKEIGRIKLDCEGKRREEVIEIVERYSKEGHKIALQSLLQLDDSRGRSVVGDLLLSIDSEERRMAYGMIGAELNETEKRRIMDELSSTSTVDERTIDYLGWMMKGSAEDAAVVEKMIIDWRTGGVRDWIKCAHFVSSSQLSSILDENLNRIDELLVVSGSNSISECPSFTEFYEKIRKAGMEPKQYSDEMLSRLSLLDHSSRLELMCGEKALRVVFEAILRCRYKAVVDQGASIFETLLRRQPTLAAKYAEEILSLLSLDSTECRSLSLSRCLLSCSLVDSSLIRSIESSFLTVYSTSPLHTRPSLIRWMKTLKLMTAKANETKISDSFLENLFFICIDLQYLSTDFLERSAAMCLYSFCILKMVGPTGCSLFSLLAHRPEFVDRLFDLVEKLPSLPRIVSILIFSFLSKLDYVSDRFYGDKWADRLDIGRSTIWSLLLLSGLKRERRFIVDAFLSLTPHSERRRMRDRLKEECGSEEKEDGLRYLKESLIPREMPSAEVVDARLDCSLYWRKIKEALAEESCSPLLEMKLSYEQAALAVGLGLGLMGRRLSEEKKEEERERAEEILRRLSGHERRRVRGVAARGRDEWNGERRREERGAVPYL</sequence>
<feature type="non-terminal residue" evidence="3">
    <location>
        <position position="1"/>
    </location>
</feature>
<protein>
    <submittedName>
        <fullName evidence="3">Uncharacterized protein</fullName>
    </submittedName>
</protein>
<reference evidence="3" key="1">
    <citation type="submission" date="2023-10" db="EMBL/GenBank/DDBJ databases">
        <title>Genome assembly of Pristionchus species.</title>
        <authorList>
            <person name="Yoshida K."/>
            <person name="Sommer R.J."/>
        </authorList>
    </citation>
    <scope>NUCLEOTIDE SEQUENCE</scope>
    <source>
        <strain evidence="3">RS5133</strain>
    </source>
</reference>
<evidence type="ECO:0000256" key="2">
    <source>
        <dbReference type="SAM" id="MobiDB-lite"/>
    </source>
</evidence>
<organism evidence="3 4">
    <name type="scientific">Pristionchus fissidentatus</name>
    <dbReference type="NCBI Taxonomy" id="1538716"/>
    <lineage>
        <taxon>Eukaryota</taxon>
        <taxon>Metazoa</taxon>
        <taxon>Ecdysozoa</taxon>
        <taxon>Nematoda</taxon>
        <taxon>Chromadorea</taxon>
        <taxon>Rhabditida</taxon>
        <taxon>Rhabditina</taxon>
        <taxon>Diplogasteromorpha</taxon>
        <taxon>Diplogasteroidea</taxon>
        <taxon>Neodiplogasteridae</taxon>
        <taxon>Pristionchus</taxon>
    </lineage>
</organism>
<accession>A0AAV5VHK2</accession>
<name>A0AAV5VHK2_9BILA</name>
<gene>
    <name evidence="3" type="ORF">PFISCL1PPCAC_10110</name>
</gene>
<feature type="region of interest" description="Disordered" evidence="2">
    <location>
        <begin position="989"/>
        <end position="1012"/>
    </location>
</feature>
<proteinExistence type="predicted"/>